<dbReference type="GO" id="GO:0008270">
    <property type="term" value="F:zinc ion binding"/>
    <property type="evidence" value="ECO:0007669"/>
    <property type="project" value="UniProtKB-KW"/>
</dbReference>
<feature type="region of interest" description="Disordered" evidence="5">
    <location>
        <begin position="419"/>
        <end position="466"/>
    </location>
</feature>
<keyword evidence="8" id="KW-1185">Reference proteome</keyword>
<protein>
    <recommendedName>
        <fullName evidence="6">MYND-type domain-containing protein</fullName>
    </recommendedName>
</protein>
<feature type="compositionally biased region" description="Acidic residues" evidence="5">
    <location>
        <begin position="361"/>
        <end position="372"/>
    </location>
</feature>
<dbReference type="InterPro" id="IPR011989">
    <property type="entry name" value="ARM-like"/>
</dbReference>
<keyword evidence="1" id="KW-0479">Metal-binding</keyword>
<dbReference type="InterPro" id="IPR002893">
    <property type="entry name" value="Znf_MYND"/>
</dbReference>
<feature type="compositionally biased region" description="Polar residues" evidence="5">
    <location>
        <begin position="1002"/>
        <end position="1031"/>
    </location>
</feature>
<feature type="compositionally biased region" description="Basic and acidic residues" evidence="5">
    <location>
        <begin position="948"/>
        <end position="957"/>
    </location>
</feature>
<evidence type="ECO:0000256" key="3">
    <source>
        <dbReference type="ARBA" id="ARBA00022833"/>
    </source>
</evidence>
<feature type="region of interest" description="Disordered" evidence="5">
    <location>
        <begin position="1001"/>
        <end position="1086"/>
    </location>
</feature>
<feature type="region of interest" description="Disordered" evidence="5">
    <location>
        <begin position="897"/>
        <end position="988"/>
    </location>
</feature>
<evidence type="ECO:0000256" key="5">
    <source>
        <dbReference type="SAM" id="MobiDB-lite"/>
    </source>
</evidence>
<organism evidence="7 8">
    <name type="scientific">Klebsormidium nitens</name>
    <name type="common">Green alga</name>
    <name type="synonym">Ulothrix nitens</name>
    <dbReference type="NCBI Taxonomy" id="105231"/>
    <lineage>
        <taxon>Eukaryota</taxon>
        <taxon>Viridiplantae</taxon>
        <taxon>Streptophyta</taxon>
        <taxon>Klebsormidiophyceae</taxon>
        <taxon>Klebsormidiales</taxon>
        <taxon>Klebsormidiaceae</taxon>
        <taxon>Klebsormidium</taxon>
    </lineage>
</organism>
<feature type="region of interest" description="Disordered" evidence="5">
    <location>
        <begin position="1"/>
        <end position="27"/>
    </location>
</feature>
<evidence type="ECO:0000313" key="7">
    <source>
        <dbReference type="EMBL" id="GAQ79897.1"/>
    </source>
</evidence>
<feature type="compositionally biased region" description="Basic and acidic residues" evidence="5">
    <location>
        <begin position="1050"/>
        <end position="1069"/>
    </location>
</feature>
<feature type="compositionally biased region" description="Low complexity" evidence="5">
    <location>
        <begin position="7"/>
        <end position="22"/>
    </location>
</feature>
<dbReference type="SUPFAM" id="SSF48371">
    <property type="entry name" value="ARM repeat"/>
    <property type="match status" value="2"/>
</dbReference>
<feature type="domain" description="MYND-type" evidence="6">
    <location>
        <begin position="1285"/>
        <end position="1324"/>
    </location>
</feature>
<keyword evidence="2 4" id="KW-0863">Zinc-finger</keyword>
<dbReference type="PROSITE" id="PS50865">
    <property type="entry name" value="ZF_MYND_2"/>
    <property type="match status" value="1"/>
</dbReference>
<evidence type="ECO:0000313" key="8">
    <source>
        <dbReference type="Proteomes" id="UP000054558"/>
    </source>
</evidence>
<name>A0A1Y1HTN2_KLENI</name>
<sequence length="1329" mass="139208">MPLLFPASPSSRSAAASNTAFSPAWKENGKRSAEEVEAFKVKLNSALHDHREYTDLPVGESSPGLEAALNVLLGLATEGPSRTMAASVAAREVLAAALYARDSTIARLAISLVPSILGNGDLKTGVPAELDVVGRLIELLKTAPDLKAQDTCCAALASIANAVAFEDTTEAERVAEEARFSIRQRILQSNGLAVLLPILARKKQSEKQRYLNAWDLESCQAQAANVLTALFEAWDDVGSPEAADVILKSHVIPRLVELTRSYHVEGDAQRASLRCLVALCAADPRARALSRQHGAESDAKWVLTHPAGSGPAARESQRLAGALIALLKDGRAGNAPSQMSPPRVVDNPKRSFGSASSLESLDLESETVDNDEAASPSSRPLTELSVKELKDLLSGAGISCKGCVERADLIALASKYGLVSAPSSPSASVRETGAKNPGRSKSPAGSVKEAGAKRSGGRSVAGAQPEGLSEDIAGNVGDCLAALIQSLLRDGDAQADAVAMGALGRLSKLGMMLRDGSATPMAAAFAVPMTTSSLSSAIRDCALAQLLRHAAPEAREAAAHSGLLQAACLALRSEDECAWAPATEMLAVFTEDPSLGYLVNEHGAVPPAIRSLLTFDRDAARSGSISPLVASSVKLLANLLEENRDEFSGEDAGAERVKRQRIAALIVKQDCLPIVLEVLATAAGDKVPKGSPQRSVAADAMRLLHSLQKQEALRTKVTSLLETGLGQILAGFVESRAPATAEAAAACRLLADLAPVPGFCEGFGDELPELVGRIASRIEKDGTKEEKGGSDSTLVSPARRALVRLVRHLKPLKLDFWASEFTWRAVCATVAESPSDTCQEAVAAAEHLIAHKMVTIDQLSKTFWPALIQRISAAAARPDEAALLNKLLLFVAKSLSPGHAGPEPRAEPETKGTKANGTIAETGHKLRLTSGSVGGGGSEKSLVLGTPVERKNGRNDGGRIPLEGNGSHLLLEGGAYDGSDEEDEASSTSEIAVYFGGDLSPYSASERSPTSGGELSPYSYQDGRTASSSSDRALFAPQKMARVVNSKALAEPEPKESIPTKKAESERSAAESAKGNGIPAVLGTTERDGMAGDGESVLGGFVRARASWKLSKDERERLMIGLLSAGLSAAVVPLFATPAALPALSVVGSLGADLKGMDKVTGLLLRDKLLIPVLARLVTLAEAEQEVLLLARLALKQLYFANPLCAETGDHPGQARLGVSTKPGAPPDYFAYSHHSGCIVVAPEMGDRAMAALREVVAAKRVEGTSLSPKKQLTRPPGASSGGNCGWCGAEIAVCVRCTHCHVGPKYCSDVCRHSAWPTHKEDCPKCVK</sequence>
<dbReference type="SUPFAM" id="SSF68906">
    <property type="entry name" value="SAP domain"/>
    <property type="match status" value="1"/>
</dbReference>
<evidence type="ECO:0000259" key="6">
    <source>
        <dbReference type="PROSITE" id="PS50865"/>
    </source>
</evidence>
<dbReference type="InterPro" id="IPR036361">
    <property type="entry name" value="SAP_dom_sf"/>
</dbReference>
<keyword evidence="3" id="KW-0862">Zinc</keyword>
<feature type="compositionally biased region" description="Low complexity" evidence="5">
    <location>
        <begin position="419"/>
        <end position="429"/>
    </location>
</feature>
<evidence type="ECO:0000256" key="2">
    <source>
        <dbReference type="ARBA" id="ARBA00022771"/>
    </source>
</evidence>
<dbReference type="Gene3D" id="1.25.10.10">
    <property type="entry name" value="Leucine-rich Repeat Variant"/>
    <property type="match status" value="2"/>
</dbReference>
<evidence type="ECO:0000256" key="4">
    <source>
        <dbReference type="PROSITE-ProRule" id="PRU00134"/>
    </source>
</evidence>
<gene>
    <name evidence="7" type="ORF">KFL_000400410</name>
</gene>
<reference evidence="7 8" key="1">
    <citation type="journal article" date="2014" name="Nat. Commun.">
        <title>Klebsormidium flaccidum genome reveals primary factors for plant terrestrial adaptation.</title>
        <authorList>
            <person name="Hori K."/>
            <person name="Maruyama F."/>
            <person name="Fujisawa T."/>
            <person name="Togashi T."/>
            <person name="Yamamoto N."/>
            <person name="Seo M."/>
            <person name="Sato S."/>
            <person name="Yamada T."/>
            <person name="Mori H."/>
            <person name="Tajima N."/>
            <person name="Moriyama T."/>
            <person name="Ikeuchi M."/>
            <person name="Watanabe M."/>
            <person name="Wada H."/>
            <person name="Kobayashi K."/>
            <person name="Saito M."/>
            <person name="Masuda T."/>
            <person name="Sasaki-Sekimoto Y."/>
            <person name="Mashiguchi K."/>
            <person name="Awai K."/>
            <person name="Shimojima M."/>
            <person name="Masuda S."/>
            <person name="Iwai M."/>
            <person name="Nobusawa T."/>
            <person name="Narise T."/>
            <person name="Kondo S."/>
            <person name="Saito H."/>
            <person name="Sato R."/>
            <person name="Murakawa M."/>
            <person name="Ihara Y."/>
            <person name="Oshima-Yamada Y."/>
            <person name="Ohtaka K."/>
            <person name="Satoh M."/>
            <person name="Sonobe K."/>
            <person name="Ishii M."/>
            <person name="Ohtani R."/>
            <person name="Kanamori-Sato M."/>
            <person name="Honoki R."/>
            <person name="Miyazaki D."/>
            <person name="Mochizuki H."/>
            <person name="Umetsu J."/>
            <person name="Higashi K."/>
            <person name="Shibata D."/>
            <person name="Kamiya Y."/>
            <person name="Sato N."/>
            <person name="Nakamura Y."/>
            <person name="Tabata S."/>
            <person name="Ida S."/>
            <person name="Kurokawa K."/>
            <person name="Ohta H."/>
        </authorList>
    </citation>
    <scope>NUCLEOTIDE SEQUENCE [LARGE SCALE GENOMIC DNA]</scope>
    <source>
        <strain evidence="7 8">NIES-2285</strain>
    </source>
</reference>
<feature type="region of interest" description="Disordered" evidence="5">
    <location>
        <begin position="332"/>
        <end position="380"/>
    </location>
</feature>
<proteinExistence type="predicted"/>
<dbReference type="Proteomes" id="UP000054558">
    <property type="component" value="Unassembled WGS sequence"/>
</dbReference>
<dbReference type="EMBL" id="DF236989">
    <property type="protein sequence ID" value="GAQ79897.1"/>
    <property type="molecule type" value="Genomic_DNA"/>
</dbReference>
<dbReference type="InterPro" id="IPR016024">
    <property type="entry name" value="ARM-type_fold"/>
</dbReference>
<dbReference type="Gene3D" id="1.10.720.30">
    <property type="entry name" value="SAP domain"/>
    <property type="match status" value="1"/>
</dbReference>
<accession>A0A1Y1HTN2</accession>
<evidence type="ECO:0000256" key="1">
    <source>
        <dbReference type="ARBA" id="ARBA00022723"/>
    </source>
</evidence>
<feature type="compositionally biased region" description="Basic and acidic residues" evidence="5">
    <location>
        <begin position="902"/>
        <end position="912"/>
    </location>
</feature>